<dbReference type="PANTHER" id="PTHR47992">
    <property type="entry name" value="PROTEIN PHOSPHATASE"/>
    <property type="match status" value="1"/>
</dbReference>
<accession>A0A9X2KB38</accession>
<keyword evidence="4" id="KW-1185">Reference proteome</keyword>
<dbReference type="SUPFAM" id="SSF81606">
    <property type="entry name" value="PP2C-like"/>
    <property type="match status" value="1"/>
</dbReference>
<dbReference type="InterPro" id="IPR001932">
    <property type="entry name" value="PPM-type_phosphatase-like_dom"/>
</dbReference>
<dbReference type="Gene3D" id="3.60.40.10">
    <property type="entry name" value="PPM-type phosphatase domain"/>
    <property type="match status" value="1"/>
</dbReference>
<proteinExistence type="predicted"/>
<dbReference type="InterPro" id="IPR036457">
    <property type="entry name" value="PPM-type-like_dom_sf"/>
</dbReference>
<evidence type="ECO:0000256" key="1">
    <source>
        <dbReference type="SAM" id="MobiDB-lite"/>
    </source>
</evidence>
<dbReference type="Proteomes" id="UP001139722">
    <property type="component" value="Unassembled WGS sequence"/>
</dbReference>
<dbReference type="Pfam" id="PF13672">
    <property type="entry name" value="PP2C_2"/>
    <property type="match status" value="1"/>
</dbReference>
<dbReference type="AlphaFoldDB" id="A0A9X2KB38"/>
<evidence type="ECO:0000313" key="3">
    <source>
        <dbReference type="EMBL" id="MCP2370194.1"/>
    </source>
</evidence>
<dbReference type="SMART" id="SM00332">
    <property type="entry name" value="PP2Cc"/>
    <property type="match status" value="1"/>
</dbReference>
<dbReference type="CDD" id="cd00143">
    <property type="entry name" value="PP2Cc"/>
    <property type="match status" value="1"/>
</dbReference>
<protein>
    <submittedName>
        <fullName evidence="3">Protein phosphatase</fullName>
        <ecNumber evidence="3">3.1.3.16</ecNumber>
    </submittedName>
</protein>
<dbReference type="EC" id="3.1.3.16" evidence="3"/>
<dbReference type="GO" id="GO:0004722">
    <property type="term" value="F:protein serine/threonine phosphatase activity"/>
    <property type="evidence" value="ECO:0007669"/>
    <property type="project" value="UniProtKB-EC"/>
</dbReference>
<name>A0A9X2KB38_9MICO</name>
<gene>
    <name evidence="3" type="ORF">BJ978_000870</name>
</gene>
<feature type="region of interest" description="Disordered" evidence="1">
    <location>
        <begin position="249"/>
        <end position="276"/>
    </location>
</feature>
<comment type="caution">
    <text evidence="3">The sequence shown here is derived from an EMBL/GenBank/DDBJ whole genome shotgun (WGS) entry which is preliminary data.</text>
</comment>
<dbReference type="RefSeq" id="WP_156998614.1">
    <property type="nucleotide sequence ID" value="NZ_BAAANU010000028.1"/>
</dbReference>
<dbReference type="OrthoDB" id="9801841at2"/>
<dbReference type="EMBL" id="JAMZDY010000001">
    <property type="protein sequence ID" value="MCP2370194.1"/>
    <property type="molecule type" value="Genomic_DNA"/>
</dbReference>
<evidence type="ECO:0000259" key="2">
    <source>
        <dbReference type="PROSITE" id="PS51746"/>
    </source>
</evidence>
<dbReference type="InterPro" id="IPR015655">
    <property type="entry name" value="PP2C"/>
</dbReference>
<sequence length="276" mass="28497">MTHPRIRLAAATASDVGRVRRVNEDSALAEWPVFVVADGMGGYEAGDRASAAVIAAFREHVTGADVATVGRVRSALASAGEGVAAVAAGTARGAGSTVAGVALIEDEDGPSWLVFNVGDSRVYRHHGIELEQVTVDHSLGQELVESGELRPDELATFSRRNVITRAIGAPDSTADSWLLPVVNGERLLICSDGLTSEVSDEGIRATLTMSGRPESAAAALVQRAVQAGGRDNVTVVVVDVIAGGIEDRSDATTGIPSAAAPVEEDSTTIPVPGRNR</sequence>
<organism evidence="3 4">
    <name type="scientific">Agromyces terreus</name>
    <dbReference type="NCBI Taxonomy" id="424795"/>
    <lineage>
        <taxon>Bacteria</taxon>
        <taxon>Bacillati</taxon>
        <taxon>Actinomycetota</taxon>
        <taxon>Actinomycetes</taxon>
        <taxon>Micrococcales</taxon>
        <taxon>Microbacteriaceae</taxon>
        <taxon>Agromyces</taxon>
    </lineage>
</organism>
<keyword evidence="3" id="KW-0378">Hydrolase</keyword>
<feature type="domain" description="PPM-type phosphatase" evidence="2">
    <location>
        <begin position="7"/>
        <end position="240"/>
    </location>
</feature>
<reference evidence="3" key="1">
    <citation type="submission" date="2022-06" db="EMBL/GenBank/DDBJ databases">
        <title>Sequencing the genomes of 1000 actinobacteria strains.</title>
        <authorList>
            <person name="Klenk H.-P."/>
        </authorList>
    </citation>
    <scope>NUCLEOTIDE SEQUENCE</scope>
    <source>
        <strain evidence="3">DSM 22016</strain>
    </source>
</reference>
<dbReference type="SMART" id="SM00331">
    <property type="entry name" value="PP2C_SIG"/>
    <property type="match status" value="1"/>
</dbReference>
<evidence type="ECO:0000313" key="4">
    <source>
        <dbReference type="Proteomes" id="UP001139722"/>
    </source>
</evidence>
<dbReference type="PROSITE" id="PS51746">
    <property type="entry name" value="PPM_2"/>
    <property type="match status" value="1"/>
</dbReference>